<feature type="binding site" evidence="3">
    <location>
        <begin position="11"/>
        <end position="18"/>
    </location>
    <ligand>
        <name>substrate</name>
    </ligand>
</feature>
<keyword evidence="1" id="KW-0378">Hydrolase</keyword>
<feature type="region of interest" description="Disordered" evidence="4">
    <location>
        <begin position="277"/>
        <end position="297"/>
    </location>
</feature>
<reference evidence="5 6" key="1">
    <citation type="journal article" date="2015" name="Genome Biol. Evol.">
        <title>Phylogenomic analyses indicate that early fungi evolved digesting cell walls of algal ancestors of land plants.</title>
        <authorList>
            <person name="Chang Y."/>
            <person name="Wang S."/>
            <person name="Sekimoto S."/>
            <person name="Aerts A.L."/>
            <person name="Choi C."/>
            <person name="Clum A."/>
            <person name="LaButti K.M."/>
            <person name="Lindquist E.A."/>
            <person name="Yee Ngan C."/>
            <person name="Ohm R.A."/>
            <person name="Salamov A.A."/>
            <person name="Grigoriev I.V."/>
            <person name="Spatafora J.W."/>
            <person name="Berbee M.L."/>
        </authorList>
    </citation>
    <scope>NUCLEOTIDE SEQUENCE [LARGE SCALE GENOMIC DNA]</scope>
    <source>
        <strain evidence="5 6">JEL478</strain>
    </source>
</reference>
<gene>
    <name evidence="5" type="ORF">M427DRAFT_234182</name>
</gene>
<dbReference type="PANTHER" id="PTHR46517">
    <property type="entry name" value="FRUCTOSE-2,6-BISPHOSPHATASE TIGAR"/>
    <property type="match status" value="1"/>
</dbReference>
<feature type="binding site" evidence="3">
    <location>
        <position position="63"/>
    </location>
    <ligand>
        <name>substrate</name>
    </ligand>
</feature>
<evidence type="ECO:0000256" key="3">
    <source>
        <dbReference type="PIRSR" id="PIRSR613078-2"/>
    </source>
</evidence>
<keyword evidence="6" id="KW-1185">Reference proteome</keyword>
<evidence type="ECO:0000256" key="4">
    <source>
        <dbReference type="SAM" id="MobiDB-lite"/>
    </source>
</evidence>
<evidence type="ECO:0000313" key="6">
    <source>
        <dbReference type="Proteomes" id="UP000070544"/>
    </source>
</evidence>
<dbReference type="GO" id="GO:0005829">
    <property type="term" value="C:cytosol"/>
    <property type="evidence" value="ECO:0007669"/>
    <property type="project" value="TreeGrafter"/>
</dbReference>
<dbReference type="Pfam" id="PF00300">
    <property type="entry name" value="His_Phos_1"/>
    <property type="match status" value="1"/>
</dbReference>
<dbReference type="GO" id="GO:0043456">
    <property type="term" value="P:regulation of pentose-phosphate shunt"/>
    <property type="evidence" value="ECO:0007669"/>
    <property type="project" value="TreeGrafter"/>
</dbReference>
<organism evidence="5 6">
    <name type="scientific">Gonapodya prolifera (strain JEL478)</name>
    <name type="common">Monoblepharis prolifera</name>
    <dbReference type="NCBI Taxonomy" id="1344416"/>
    <lineage>
        <taxon>Eukaryota</taxon>
        <taxon>Fungi</taxon>
        <taxon>Fungi incertae sedis</taxon>
        <taxon>Chytridiomycota</taxon>
        <taxon>Chytridiomycota incertae sedis</taxon>
        <taxon>Monoblepharidomycetes</taxon>
        <taxon>Monoblepharidales</taxon>
        <taxon>Gonapodyaceae</taxon>
        <taxon>Gonapodya</taxon>
    </lineage>
</organism>
<evidence type="ECO:0000256" key="1">
    <source>
        <dbReference type="ARBA" id="ARBA00022801"/>
    </source>
</evidence>
<dbReference type="AlphaFoldDB" id="A0A139AMX8"/>
<dbReference type="STRING" id="1344416.A0A139AMX8"/>
<dbReference type="GO" id="GO:0045820">
    <property type="term" value="P:negative regulation of glycolytic process"/>
    <property type="evidence" value="ECO:0007669"/>
    <property type="project" value="TreeGrafter"/>
</dbReference>
<feature type="active site" description="Proton donor/acceptor" evidence="2">
    <location>
        <position position="89"/>
    </location>
</feature>
<sequence length="297" mass="32265">MPSSFSLLVIRHAESVANIRGHIAGSSDSPLTNHGAAQALLLARHISSSYPPLDLIVTSDLVRARETARAIADRQNASCELLEERRAREKDFGPREGKSLWEGAATAHQDPSGVHEGEGSQEETFDQVRARSRAVLKMLLDRGFGGDEERDRDNDGPRHIALVSHGIFISRLLREIASASLSSAFLLSSLLPASSRPNGLSTSNTGVWRFNITLAGGCAPNPESPAGVAYKVEVLERNSTTHLKGLKRQGVGSEKVDTSQKKLDLFFQKKDPSSTVVGRNFAQDEEGKAFKRQRTSS</sequence>
<evidence type="ECO:0000313" key="5">
    <source>
        <dbReference type="EMBL" id="KXS17863.1"/>
    </source>
</evidence>
<protein>
    <submittedName>
        <fullName evidence="5">Phosphoglycerate mutase-like protein</fullName>
    </submittedName>
</protein>
<dbReference type="InterPro" id="IPR051695">
    <property type="entry name" value="Phosphoglycerate_Mutase"/>
</dbReference>
<name>A0A139AMX8_GONPJ</name>
<dbReference type="EMBL" id="KQ965744">
    <property type="protein sequence ID" value="KXS17863.1"/>
    <property type="molecule type" value="Genomic_DNA"/>
</dbReference>
<accession>A0A139AMX8</accession>
<dbReference type="SUPFAM" id="SSF53254">
    <property type="entry name" value="Phosphoglycerate mutase-like"/>
    <property type="match status" value="1"/>
</dbReference>
<dbReference type="OrthoDB" id="354304at2759"/>
<feature type="region of interest" description="Disordered" evidence="4">
    <location>
        <begin position="103"/>
        <end position="125"/>
    </location>
</feature>
<dbReference type="InterPro" id="IPR029033">
    <property type="entry name" value="His_PPase_superfam"/>
</dbReference>
<feature type="active site" description="Tele-phosphohistidine intermediate" evidence="2">
    <location>
        <position position="12"/>
    </location>
</feature>
<dbReference type="CDD" id="cd07067">
    <property type="entry name" value="HP_PGM_like"/>
    <property type="match status" value="1"/>
</dbReference>
<dbReference type="InterPro" id="IPR013078">
    <property type="entry name" value="His_Pase_superF_clade-1"/>
</dbReference>
<dbReference type="Proteomes" id="UP000070544">
    <property type="component" value="Unassembled WGS sequence"/>
</dbReference>
<dbReference type="SMART" id="SM00855">
    <property type="entry name" value="PGAM"/>
    <property type="match status" value="1"/>
</dbReference>
<dbReference type="OMA" id="LISPPFW"/>
<proteinExistence type="predicted"/>
<dbReference type="PANTHER" id="PTHR46517:SF1">
    <property type="entry name" value="FRUCTOSE-2,6-BISPHOSPHATASE TIGAR"/>
    <property type="match status" value="1"/>
</dbReference>
<dbReference type="Gene3D" id="3.40.50.1240">
    <property type="entry name" value="Phosphoglycerate mutase-like"/>
    <property type="match status" value="1"/>
</dbReference>
<dbReference type="GO" id="GO:0004331">
    <property type="term" value="F:fructose-2,6-bisphosphate 2-phosphatase activity"/>
    <property type="evidence" value="ECO:0007669"/>
    <property type="project" value="TreeGrafter"/>
</dbReference>
<evidence type="ECO:0000256" key="2">
    <source>
        <dbReference type="PIRSR" id="PIRSR613078-1"/>
    </source>
</evidence>